<organism evidence="2 3">
    <name type="scientific">Enhygromyxa salina</name>
    <dbReference type="NCBI Taxonomy" id="215803"/>
    <lineage>
        <taxon>Bacteria</taxon>
        <taxon>Pseudomonadati</taxon>
        <taxon>Myxococcota</taxon>
        <taxon>Polyangia</taxon>
        <taxon>Nannocystales</taxon>
        <taxon>Nannocystaceae</taxon>
        <taxon>Enhygromyxa</taxon>
    </lineage>
</organism>
<comment type="caution">
    <text evidence="2">The sequence shown here is derived from an EMBL/GenBank/DDBJ whole genome shotgun (WGS) entry which is preliminary data.</text>
</comment>
<evidence type="ECO:0000313" key="2">
    <source>
        <dbReference type="EMBL" id="PRQ06437.1"/>
    </source>
</evidence>
<feature type="transmembrane region" description="Helical" evidence="1">
    <location>
        <begin position="454"/>
        <end position="473"/>
    </location>
</feature>
<feature type="transmembrane region" description="Helical" evidence="1">
    <location>
        <begin position="189"/>
        <end position="212"/>
    </location>
</feature>
<dbReference type="Proteomes" id="UP000238823">
    <property type="component" value="Unassembled WGS sequence"/>
</dbReference>
<sequence>MLFPRVSAAAPAGSSADTRPVIVPGREAEITALFQPHTAGDELTPGWRLHSFSINVGTISVWIEGPELESQRSYALLTLDHLDHAPPNSRALTGFALKVLDQPPGSEAAVAKLVEAIAANDDGSFWGTNVVYAGEPREYPFGFEIDHMRFTSTVELWLRDGLVFFMFVAVVLIVMAIDTLRGAPSWHRWALPGIILLGAGLRVLLSPAVALAPWPYTRLLVAAGKVFHGPGLAVLHPDPVWLSDAITGTELAFSLLAPLAIFAHVRYLLDDHRAAIVAALVVAILPLHLRFSHADAGFIASITISSTAFALVHQATRGKSKLGGWIAIALVGFPIAVVYQLRPLNILYCPLLLATVFVDQGVRTDKQKATPARTVATFLVILLVTFGLGVPQLLEGFGDQVNEGMSLRTVSSAFDVLVNPRLNALLNPVFSPPGLTLLAAWGAIDLWRRGRRRLFAFVVGWLLAFLFAHAYVIPDSMYMQARYHLHLIVPYMLLVACGADAGLRWLDGARERKSWLSGRRYQLVRGAALAYVLASPLIHLHGIRNVALNDVQEWIFVHSVREQIPDQCTVIEYTGISAGPRFARVGTWIENGVQRERYDVVEILQPKPGEPELPEHVRALLEDPPECLYWYEGLPCFAYKDVGEDKAPICHAIEGFVVLEEVAATRFESRPYDENLAAGLGEIDQIELRLFRAYRKPD</sequence>
<feature type="transmembrane region" description="Helical" evidence="1">
    <location>
        <begin position="485"/>
        <end position="503"/>
    </location>
</feature>
<feature type="transmembrane region" description="Helical" evidence="1">
    <location>
        <begin position="156"/>
        <end position="177"/>
    </location>
</feature>
<dbReference type="OrthoDB" id="5481904at2"/>
<feature type="transmembrane region" description="Helical" evidence="1">
    <location>
        <begin position="240"/>
        <end position="262"/>
    </location>
</feature>
<feature type="transmembrane region" description="Helical" evidence="1">
    <location>
        <begin position="297"/>
        <end position="315"/>
    </location>
</feature>
<dbReference type="AlphaFoldDB" id="A0A2S9YMX5"/>
<feature type="transmembrane region" description="Helical" evidence="1">
    <location>
        <begin position="374"/>
        <end position="394"/>
    </location>
</feature>
<proteinExistence type="predicted"/>
<accession>A0A2S9YMX5</accession>
<feature type="transmembrane region" description="Helical" evidence="1">
    <location>
        <begin position="322"/>
        <end position="339"/>
    </location>
</feature>
<feature type="transmembrane region" description="Helical" evidence="1">
    <location>
        <begin position="274"/>
        <end position="291"/>
    </location>
</feature>
<evidence type="ECO:0008006" key="4">
    <source>
        <dbReference type="Google" id="ProtNLM"/>
    </source>
</evidence>
<feature type="transmembrane region" description="Helical" evidence="1">
    <location>
        <begin position="429"/>
        <end position="447"/>
    </location>
</feature>
<name>A0A2S9YMX5_9BACT</name>
<keyword evidence="1" id="KW-1133">Transmembrane helix</keyword>
<keyword evidence="1" id="KW-0472">Membrane</keyword>
<dbReference type="EMBL" id="PVNL01000074">
    <property type="protein sequence ID" value="PRQ06437.1"/>
    <property type="molecule type" value="Genomic_DNA"/>
</dbReference>
<reference evidence="2 3" key="1">
    <citation type="submission" date="2018-03" db="EMBL/GenBank/DDBJ databases">
        <title>Draft Genome Sequences of the Obligatory Marine Myxobacteria Enhygromyxa salina SWB007.</title>
        <authorList>
            <person name="Poehlein A."/>
            <person name="Moghaddam J.A."/>
            <person name="Harms H."/>
            <person name="Alanjari M."/>
            <person name="Koenig G.M."/>
            <person name="Daniel R."/>
            <person name="Schaeberle T.F."/>
        </authorList>
    </citation>
    <scope>NUCLEOTIDE SEQUENCE [LARGE SCALE GENOMIC DNA]</scope>
    <source>
        <strain evidence="2 3">SWB007</strain>
    </source>
</reference>
<evidence type="ECO:0000256" key="1">
    <source>
        <dbReference type="SAM" id="Phobius"/>
    </source>
</evidence>
<evidence type="ECO:0000313" key="3">
    <source>
        <dbReference type="Proteomes" id="UP000238823"/>
    </source>
</evidence>
<keyword evidence="1" id="KW-0812">Transmembrane</keyword>
<protein>
    <recommendedName>
        <fullName evidence="4">Glycosyltransferase RgtA/B/C/D-like domain-containing protein</fullName>
    </recommendedName>
</protein>
<gene>
    <name evidence="2" type="ORF">ENSA7_37560</name>
</gene>
<feature type="transmembrane region" description="Helical" evidence="1">
    <location>
        <begin position="345"/>
        <end position="362"/>
    </location>
</feature>